<proteinExistence type="inferred from homology"/>
<dbReference type="OrthoDB" id="2288928at2759"/>
<evidence type="ECO:0000256" key="7">
    <source>
        <dbReference type="SAM" id="MobiDB-lite"/>
    </source>
</evidence>
<reference evidence="8" key="1">
    <citation type="submission" date="2022-07" db="EMBL/GenBank/DDBJ databases">
        <title>Phylogenomic reconstructions and comparative analyses of Kickxellomycotina fungi.</title>
        <authorList>
            <person name="Reynolds N.K."/>
            <person name="Stajich J.E."/>
            <person name="Barry K."/>
            <person name="Grigoriev I.V."/>
            <person name="Crous P."/>
            <person name="Smith M.E."/>
        </authorList>
    </citation>
    <scope>NUCLEOTIDE SEQUENCE</scope>
    <source>
        <strain evidence="8">RSA 861</strain>
    </source>
</reference>
<evidence type="ECO:0000313" key="9">
    <source>
        <dbReference type="Proteomes" id="UP001150569"/>
    </source>
</evidence>
<protein>
    <recommendedName>
        <fullName evidence="4">WD repeat-containing protein JIP5</fullName>
    </recommendedName>
    <alternativeName>
        <fullName evidence="5">WD repeat-containing protein jip5</fullName>
    </alternativeName>
</protein>
<dbReference type="AlphaFoldDB" id="A0A9W8AN03"/>
<feature type="compositionally biased region" description="Basic and acidic residues" evidence="7">
    <location>
        <begin position="328"/>
        <end position="337"/>
    </location>
</feature>
<dbReference type="Pfam" id="PF24796">
    <property type="entry name" value="WDR55"/>
    <property type="match status" value="1"/>
</dbReference>
<dbReference type="SMART" id="SM00320">
    <property type="entry name" value="WD40"/>
    <property type="match status" value="6"/>
</dbReference>
<dbReference type="InterPro" id="IPR050505">
    <property type="entry name" value="WDR55/POC1"/>
</dbReference>
<feature type="repeat" description="WD" evidence="6">
    <location>
        <begin position="296"/>
        <end position="330"/>
    </location>
</feature>
<gene>
    <name evidence="8" type="ORF">IWQ60_000047</name>
</gene>
<name>A0A9W8AN03_9FUNG</name>
<keyword evidence="9" id="KW-1185">Reference proteome</keyword>
<keyword evidence="3" id="KW-0677">Repeat</keyword>
<evidence type="ECO:0000313" key="8">
    <source>
        <dbReference type="EMBL" id="KAJ1930763.1"/>
    </source>
</evidence>
<dbReference type="InterPro" id="IPR036322">
    <property type="entry name" value="WD40_repeat_dom_sf"/>
</dbReference>
<dbReference type="InterPro" id="IPR019775">
    <property type="entry name" value="WD40_repeat_CS"/>
</dbReference>
<evidence type="ECO:0000256" key="4">
    <source>
        <dbReference type="ARBA" id="ARBA00039238"/>
    </source>
</evidence>
<dbReference type="InterPro" id="IPR015943">
    <property type="entry name" value="WD40/YVTN_repeat-like_dom_sf"/>
</dbReference>
<dbReference type="PROSITE" id="PS50294">
    <property type="entry name" value="WD_REPEATS_REGION"/>
    <property type="match status" value="1"/>
</dbReference>
<feature type="compositionally biased region" description="Basic and acidic residues" evidence="7">
    <location>
        <begin position="449"/>
        <end position="458"/>
    </location>
</feature>
<evidence type="ECO:0000256" key="1">
    <source>
        <dbReference type="ARBA" id="ARBA00007625"/>
    </source>
</evidence>
<dbReference type="Proteomes" id="UP001150569">
    <property type="component" value="Unassembled WGS sequence"/>
</dbReference>
<feature type="region of interest" description="Disordered" evidence="7">
    <location>
        <begin position="426"/>
        <end position="562"/>
    </location>
</feature>
<evidence type="ECO:0000256" key="6">
    <source>
        <dbReference type="PROSITE-ProRule" id="PRU00221"/>
    </source>
</evidence>
<sequence>MKSDRIEFQHQPVAMEFHPKENLLATGLVTGELYVHRILPWDGTLPAVTAAPNSPTTTKPVRPRRVVSQLAFQTRPNPKSCRGFSFNPDGTRLYLASKDKSLSILDPACDGKVLHRYADAHDEPITAIQSLDSQLVATGAEDGSLKIWDVRTPRKMAVTGEFSHHRDYISSIQADPTGRTMLVTSGDGTLSALDYRRPKLLHQSEDLEDEPLCVMPIKKQKWVAVGMEAGVINIFKWGAWGYYYDRLPGHPDAVSAMCRMDQDTLCTGAGDGIIRVISIHPNSLVGIVGVHGDFPIEKLDFSYDGNHLASMSHDNIIKIWDANQMRRMDPEQSNRDLDSDDLDDDSDDEGDGKGQQAKATTVEPAELKPLDEIILTPKEEAEVKRRLLAAVGKNMPPPQVLNVLTKRIAEQIRAQKVKKAEKAAAEQAASEAKAQAEAEAKAASAAAAEAKDKGKEGSDADWSDVDDENGQAISQNNATETDKEREAQGEASALQTLTDDPDAAPITAPSALPALEPLTEVSTLPAVRKPEDDSESEGEDQLRRIVRNKKRKGGNYAMSKKLKENLKTNNGFYAGL</sequence>
<evidence type="ECO:0000256" key="5">
    <source>
        <dbReference type="ARBA" id="ARBA00039514"/>
    </source>
</evidence>
<feature type="compositionally biased region" description="Acidic residues" evidence="7">
    <location>
        <begin position="459"/>
        <end position="469"/>
    </location>
</feature>
<dbReference type="PROSITE" id="PS50082">
    <property type="entry name" value="WD_REPEATS_2"/>
    <property type="match status" value="2"/>
</dbReference>
<dbReference type="SUPFAM" id="SSF50978">
    <property type="entry name" value="WD40 repeat-like"/>
    <property type="match status" value="1"/>
</dbReference>
<feature type="repeat" description="WD" evidence="6">
    <location>
        <begin position="118"/>
        <end position="158"/>
    </location>
</feature>
<dbReference type="EMBL" id="JANBPT010000001">
    <property type="protein sequence ID" value="KAJ1930763.1"/>
    <property type="molecule type" value="Genomic_DNA"/>
</dbReference>
<organism evidence="8 9">
    <name type="scientific">Tieghemiomyces parasiticus</name>
    <dbReference type="NCBI Taxonomy" id="78921"/>
    <lineage>
        <taxon>Eukaryota</taxon>
        <taxon>Fungi</taxon>
        <taxon>Fungi incertae sedis</taxon>
        <taxon>Zoopagomycota</taxon>
        <taxon>Kickxellomycotina</taxon>
        <taxon>Dimargaritomycetes</taxon>
        <taxon>Dimargaritales</taxon>
        <taxon>Dimargaritaceae</taxon>
        <taxon>Tieghemiomyces</taxon>
    </lineage>
</organism>
<keyword evidence="2 6" id="KW-0853">WD repeat</keyword>
<comment type="similarity">
    <text evidence="1">Belongs to the WD repeat WDR55 family.</text>
</comment>
<accession>A0A9W8AN03</accession>
<feature type="region of interest" description="Disordered" evidence="7">
    <location>
        <begin position="328"/>
        <end position="371"/>
    </location>
</feature>
<dbReference type="PANTHER" id="PTHR44019:SF20">
    <property type="entry name" value="WD REPEAT-CONTAINING PROTEIN 55"/>
    <property type="match status" value="1"/>
</dbReference>
<dbReference type="PANTHER" id="PTHR44019">
    <property type="entry name" value="WD REPEAT-CONTAINING PROTEIN 55"/>
    <property type="match status" value="1"/>
</dbReference>
<evidence type="ECO:0000256" key="2">
    <source>
        <dbReference type="ARBA" id="ARBA00022574"/>
    </source>
</evidence>
<dbReference type="InterPro" id="IPR001680">
    <property type="entry name" value="WD40_rpt"/>
</dbReference>
<feature type="compositionally biased region" description="Basic residues" evidence="7">
    <location>
        <begin position="544"/>
        <end position="553"/>
    </location>
</feature>
<dbReference type="Gene3D" id="2.130.10.10">
    <property type="entry name" value="YVTN repeat-like/Quinoprotein amine dehydrogenase"/>
    <property type="match status" value="2"/>
</dbReference>
<evidence type="ECO:0000256" key="3">
    <source>
        <dbReference type="ARBA" id="ARBA00022737"/>
    </source>
</evidence>
<dbReference type="PROSITE" id="PS00678">
    <property type="entry name" value="WD_REPEATS_1"/>
    <property type="match status" value="1"/>
</dbReference>
<feature type="compositionally biased region" description="Acidic residues" evidence="7">
    <location>
        <begin position="338"/>
        <end position="350"/>
    </location>
</feature>
<comment type="caution">
    <text evidence="8">The sequence shown here is derived from an EMBL/GenBank/DDBJ whole genome shotgun (WGS) entry which is preliminary data.</text>
</comment>